<dbReference type="AlphaFoldDB" id="A0AAD4PWG2"/>
<evidence type="ECO:0000313" key="8">
    <source>
        <dbReference type="EMBL" id="KAH8692368.1"/>
    </source>
</evidence>
<sequence>MASVGDIFKKPAAVQASGKRKLEQPNHDPNELYKAAKLGANGDVKNKGKSAAVEDEEDENEFAGPELPPDFEEDAPDDEEGRFFGGGMTKETTQAMEYLDRQDTEEGAAAEKIDTTWVRRLALNFEKRISKNAELRAKFENDPEKFMASEADLDTDIKAVSILSEHPELYGEFSKLGCVASLVSLLSHENTDIAIDAIQTISELIDEDVQAEQEQWDVLVNAMLDADIIELLAQNLSRLDESNDTDRSGVYYILNVLESLASQSSVAEKIGQDANTMPWLVSRIQQKESPVSQNKQYSAEILAIILQSLPKNRKKFAETGGVDTLLLLLSSYRKRDPEKDSDEEEYVENLFDCLTCVVDEEEGKAKFLESEGIELAQIMLREGKLSKQRALRVLDHALSGQAGVAGCERLVEIAGLRTVFGMFMKKQEIETVEHLLGIFSSLLRLLPGGSAPRIRTLAKFMEKDYEKIDKLLSLRREYASRLRPIDASIEQERKELDEEDKELLAGEWLSRRLDAGLFSLQTLDVILAWLSAEDDGARKKISALLADRDEDLSVIRQSLEEQMNGLGEEDEGEKDLKGMLATLVQFV</sequence>
<dbReference type="SUPFAM" id="SSF48371">
    <property type="entry name" value="ARM repeat"/>
    <property type="match status" value="1"/>
</dbReference>
<dbReference type="SMART" id="SM01156">
    <property type="entry name" value="DUF1716"/>
    <property type="match status" value="1"/>
</dbReference>
<evidence type="ECO:0000313" key="9">
    <source>
        <dbReference type="Proteomes" id="UP001201262"/>
    </source>
</evidence>
<comment type="caution">
    <text evidence="8">The sequence shown here is derived from an EMBL/GenBank/DDBJ whole genome shotgun (WGS) entry which is preliminary data.</text>
</comment>
<dbReference type="PANTHER" id="PTHR14978:SF0">
    <property type="entry name" value="BETA-CATENIN-LIKE PROTEIN 1"/>
    <property type="match status" value="1"/>
</dbReference>
<keyword evidence="5" id="KW-0539">Nucleus</keyword>
<dbReference type="Proteomes" id="UP001201262">
    <property type="component" value="Unassembled WGS sequence"/>
</dbReference>
<evidence type="ECO:0000256" key="3">
    <source>
        <dbReference type="ARBA" id="ARBA00022737"/>
    </source>
</evidence>
<keyword evidence="3" id="KW-0677">Repeat</keyword>
<keyword evidence="4" id="KW-0175">Coiled coil</keyword>
<dbReference type="Pfam" id="PF08216">
    <property type="entry name" value="CTNNBL"/>
    <property type="match status" value="1"/>
</dbReference>
<evidence type="ECO:0000256" key="5">
    <source>
        <dbReference type="ARBA" id="ARBA00023242"/>
    </source>
</evidence>
<feature type="region of interest" description="Disordered" evidence="6">
    <location>
        <begin position="1"/>
        <end position="80"/>
    </location>
</feature>
<keyword evidence="2" id="KW-0597">Phosphoprotein</keyword>
<dbReference type="InterPro" id="IPR011989">
    <property type="entry name" value="ARM-like"/>
</dbReference>
<feature type="domain" description="Beta-catenin-like protein 1 N-terminal" evidence="7">
    <location>
        <begin position="88"/>
        <end position="198"/>
    </location>
</feature>
<dbReference type="EMBL" id="JAJTJA010000011">
    <property type="protein sequence ID" value="KAH8692368.1"/>
    <property type="molecule type" value="Genomic_DNA"/>
</dbReference>
<dbReference type="Gene3D" id="1.25.10.10">
    <property type="entry name" value="Leucine-rich Repeat Variant"/>
    <property type="match status" value="1"/>
</dbReference>
<comment type="subcellular location">
    <subcellularLocation>
        <location evidence="1">Nucleus</location>
    </subcellularLocation>
</comment>
<accession>A0AAD4PWG2</accession>
<dbReference type="InterPro" id="IPR016024">
    <property type="entry name" value="ARM-type_fold"/>
</dbReference>
<protein>
    <submittedName>
        <fullName evidence="8">DUF1716 domain protein</fullName>
    </submittedName>
</protein>
<organism evidence="8 9">
    <name type="scientific">Talaromyces proteolyticus</name>
    <dbReference type="NCBI Taxonomy" id="1131652"/>
    <lineage>
        <taxon>Eukaryota</taxon>
        <taxon>Fungi</taxon>
        <taxon>Dikarya</taxon>
        <taxon>Ascomycota</taxon>
        <taxon>Pezizomycotina</taxon>
        <taxon>Eurotiomycetes</taxon>
        <taxon>Eurotiomycetidae</taxon>
        <taxon>Eurotiales</taxon>
        <taxon>Trichocomaceae</taxon>
        <taxon>Talaromyces</taxon>
        <taxon>Talaromyces sect. Bacilispori</taxon>
    </lineage>
</organism>
<dbReference type="GO" id="GO:0005681">
    <property type="term" value="C:spliceosomal complex"/>
    <property type="evidence" value="ECO:0007669"/>
    <property type="project" value="TreeGrafter"/>
</dbReference>
<evidence type="ECO:0000256" key="4">
    <source>
        <dbReference type="ARBA" id="ARBA00023054"/>
    </source>
</evidence>
<evidence type="ECO:0000256" key="2">
    <source>
        <dbReference type="ARBA" id="ARBA00022553"/>
    </source>
</evidence>
<dbReference type="RefSeq" id="XP_046068365.1">
    <property type="nucleotide sequence ID" value="XM_046217123.1"/>
</dbReference>
<dbReference type="PANTHER" id="PTHR14978">
    <property type="entry name" value="BETA-CATENIN-LIKE PROTEIN 1 NUCLEAR ASSOCIATED PROTEIN"/>
    <property type="match status" value="1"/>
</dbReference>
<evidence type="ECO:0000259" key="7">
    <source>
        <dbReference type="SMART" id="SM01156"/>
    </source>
</evidence>
<dbReference type="FunFam" id="1.25.10.10:FF:000354">
    <property type="entry name" value="DUF1716 domain protein"/>
    <property type="match status" value="1"/>
</dbReference>
<name>A0AAD4PWG2_9EURO</name>
<keyword evidence="9" id="KW-1185">Reference proteome</keyword>
<dbReference type="InterPro" id="IPR039678">
    <property type="entry name" value="CTNNBL1"/>
</dbReference>
<dbReference type="GeneID" id="70247410"/>
<evidence type="ECO:0000256" key="6">
    <source>
        <dbReference type="SAM" id="MobiDB-lite"/>
    </source>
</evidence>
<gene>
    <name evidence="8" type="ORF">BGW36DRAFT_387467</name>
</gene>
<proteinExistence type="predicted"/>
<dbReference type="InterPro" id="IPR013180">
    <property type="entry name" value="CTNNBL1_N"/>
</dbReference>
<feature type="compositionally biased region" description="Basic and acidic residues" evidence="6">
    <location>
        <begin position="20"/>
        <end position="31"/>
    </location>
</feature>
<feature type="compositionally biased region" description="Acidic residues" evidence="6">
    <location>
        <begin position="69"/>
        <end position="80"/>
    </location>
</feature>
<evidence type="ECO:0000256" key="1">
    <source>
        <dbReference type="ARBA" id="ARBA00004123"/>
    </source>
</evidence>
<reference evidence="8" key="1">
    <citation type="submission" date="2021-12" db="EMBL/GenBank/DDBJ databases">
        <title>Convergent genome expansion in fungi linked to evolution of root-endophyte symbiosis.</title>
        <authorList>
            <consortium name="DOE Joint Genome Institute"/>
            <person name="Ke Y.-H."/>
            <person name="Bonito G."/>
            <person name="Liao H.-L."/>
            <person name="Looney B."/>
            <person name="Rojas-Flechas A."/>
            <person name="Nash J."/>
            <person name="Hameed K."/>
            <person name="Schadt C."/>
            <person name="Martin F."/>
            <person name="Crous P.W."/>
            <person name="Miettinen O."/>
            <person name="Magnuson J.K."/>
            <person name="Labbe J."/>
            <person name="Jacobson D."/>
            <person name="Doktycz M.J."/>
            <person name="Veneault-Fourrey C."/>
            <person name="Kuo A."/>
            <person name="Mondo S."/>
            <person name="Calhoun S."/>
            <person name="Riley R."/>
            <person name="Ohm R."/>
            <person name="LaButti K."/>
            <person name="Andreopoulos B."/>
            <person name="Pangilinan J."/>
            <person name="Nolan M."/>
            <person name="Tritt A."/>
            <person name="Clum A."/>
            <person name="Lipzen A."/>
            <person name="Daum C."/>
            <person name="Barry K."/>
            <person name="Grigoriev I.V."/>
            <person name="Vilgalys R."/>
        </authorList>
    </citation>
    <scope>NUCLEOTIDE SEQUENCE</scope>
    <source>
        <strain evidence="8">PMI_201</strain>
    </source>
</reference>